<dbReference type="SUPFAM" id="SSF141072">
    <property type="entry name" value="CalX-like"/>
    <property type="match status" value="1"/>
</dbReference>
<dbReference type="EMBL" id="JBHFNS010000029">
    <property type="protein sequence ID" value="MFB2934933.1"/>
    <property type="molecule type" value="Genomic_DNA"/>
</dbReference>
<organism evidence="6 7">
    <name type="scientific">Floridaenema fluviatile BLCC-F154</name>
    <dbReference type="NCBI Taxonomy" id="3153640"/>
    <lineage>
        <taxon>Bacteria</taxon>
        <taxon>Bacillati</taxon>
        <taxon>Cyanobacteriota</taxon>
        <taxon>Cyanophyceae</taxon>
        <taxon>Oscillatoriophycideae</taxon>
        <taxon>Aerosakkonematales</taxon>
        <taxon>Aerosakkonemataceae</taxon>
        <taxon>Floridanema</taxon>
        <taxon>Floridanema fluviatile</taxon>
    </lineage>
</organism>
<evidence type="ECO:0000313" key="6">
    <source>
        <dbReference type="EMBL" id="MFB2934933.1"/>
    </source>
</evidence>
<keyword evidence="7" id="KW-1185">Reference proteome</keyword>
<evidence type="ECO:0000256" key="3">
    <source>
        <dbReference type="ARBA" id="ARBA00022837"/>
    </source>
</evidence>
<dbReference type="InterPro" id="IPR038081">
    <property type="entry name" value="CalX-like_sf"/>
</dbReference>
<feature type="region of interest" description="Disordered" evidence="4">
    <location>
        <begin position="121"/>
        <end position="159"/>
    </location>
</feature>
<evidence type="ECO:0000256" key="1">
    <source>
        <dbReference type="ARBA" id="ARBA00022729"/>
    </source>
</evidence>
<evidence type="ECO:0000256" key="2">
    <source>
        <dbReference type="ARBA" id="ARBA00022737"/>
    </source>
</evidence>
<accession>A0ABV4Y9Z6</accession>
<reference evidence="6 7" key="1">
    <citation type="submission" date="2024-09" db="EMBL/GenBank/DDBJ databases">
        <title>Floridaenema gen nov. (Aerosakkonemataceae, Aerosakkonematales ord. nov., Cyanobacteria) from benthic tropical and subtropical fresh waters, with the description of four new species.</title>
        <authorList>
            <person name="Moretto J.A."/>
            <person name="Berthold D.E."/>
            <person name="Lefler F.W."/>
            <person name="Huang I.-S."/>
            <person name="Laughinghouse H. IV."/>
        </authorList>
    </citation>
    <scope>NUCLEOTIDE SEQUENCE [LARGE SCALE GENOMIC DNA]</scope>
    <source>
        <strain evidence="6 7">BLCC-F154</strain>
    </source>
</reference>
<comment type="caution">
    <text evidence="6">The sequence shown here is derived from an EMBL/GenBank/DDBJ whole genome shotgun (WGS) entry which is preliminary data.</text>
</comment>
<sequence>MDTISFTQETFEVSENGSTTFPVTVIRSGDGIGAVTAQIKLASSTKTGRATLGKDYTNSTVTVTWTDGEIGDKIVDVAIIDDGIAEPIERVNLSFGEIRGATKGAIKTSVVAIQDSLSLIPDSATPDSATPDSINPTPSNPDSIPDSTNPTPSNPDATTPELHQIIDFIQSDYLNVARRLPVSCAVPGVFLRH</sequence>
<dbReference type="Gene3D" id="2.60.40.2030">
    <property type="match status" value="1"/>
</dbReference>
<evidence type="ECO:0000256" key="4">
    <source>
        <dbReference type="SAM" id="MobiDB-lite"/>
    </source>
</evidence>
<evidence type="ECO:0000313" key="7">
    <source>
        <dbReference type="Proteomes" id="UP001576776"/>
    </source>
</evidence>
<evidence type="ECO:0000259" key="5">
    <source>
        <dbReference type="SMART" id="SM00237"/>
    </source>
</evidence>
<dbReference type="Proteomes" id="UP001576776">
    <property type="component" value="Unassembled WGS sequence"/>
</dbReference>
<name>A0ABV4Y9Z6_9CYAN</name>
<feature type="compositionally biased region" description="Polar residues" evidence="4">
    <location>
        <begin position="125"/>
        <end position="157"/>
    </location>
</feature>
<dbReference type="Pfam" id="PF03160">
    <property type="entry name" value="Calx-beta"/>
    <property type="match status" value="1"/>
</dbReference>
<proteinExistence type="predicted"/>
<feature type="domain" description="Calx-beta" evidence="5">
    <location>
        <begin position="2"/>
        <end position="94"/>
    </location>
</feature>
<dbReference type="InterPro" id="IPR003644">
    <property type="entry name" value="Calx_beta"/>
</dbReference>
<dbReference type="SMART" id="SM00237">
    <property type="entry name" value="Calx_beta"/>
    <property type="match status" value="1"/>
</dbReference>
<dbReference type="RefSeq" id="WP_413256457.1">
    <property type="nucleotide sequence ID" value="NZ_JBHFNS010000029.1"/>
</dbReference>
<keyword evidence="2" id="KW-0677">Repeat</keyword>
<protein>
    <submittedName>
        <fullName evidence="6">Calx-beta domain-containing protein</fullName>
    </submittedName>
</protein>
<keyword evidence="1" id="KW-0732">Signal</keyword>
<keyword evidence="3" id="KW-0106">Calcium</keyword>
<gene>
    <name evidence="6" type="ORF">ACE1B6_06610</name>
</gene>